<accession>I0YZX4</accession>
<dbReference type="EMBL" id="AGSI01000006">
    <property type="protein sequence ID" value="EIE23943.1"/>
    <property type="molecule type" value="Genomic_DNA"/>
</dbReference>
<keyword evidence="4 6" id="KW-0472">Membrane</keyword>
<dbReference type="GO" id="GO:0005778">
    <property type="term" value="C:peroxisomal membrane"/>
    <property type="evidence" value="ECO:0007669"/>
    <property type="project" value="UniProtKB-SubCell"/>
</dbReference>
<evidence type="ECO:0000313" key="8">
    <source>
        <dbReference type="Proteomes" id="UP000007264"/>
    </source>
</evidence>
<evidence type="ECO:0000256" key="5">
    <source>
        <dbReference type="ARBA" id="ARBA00023140"/>
    </source>
</evidence>
<keyword evidence="8" id="KW-1185">Reference proteome</keyword>
<keyword evidence="3" id="KW-0962">Peroxisome biogenesis</keyword>
<comment type="similarity">
    <text evidence="2">Belongs to the peroxin-11 family.</text>
</comment>
<dbReference type="Pfam" id="PF05648">
    <property type="entry name" value="PEX11"/>
    <property type="match status" value="1"/>
</dbReference>
<dbReference type="KEGG" id="csl:COCSUDRAFT_47065"/>
<keyword evidence="5" id="KW-0576">Peroxisome</keyword>
<dbReference type="RefSeq" id="XP_005648487.1">
    <property type="nucleotide sequence ID" value="XM_005648430.1"/>
</dbReference>
<sequence>MASNADQLKALNGFLAKAGGKDKLTALIQYTCMFISAGEPGNAKKIQASVAAARKVFRVFGPLESVTPVILNPHLNPKKPIYIELLNKLKGVLMAIYFGADHVVWAGQAGLVSNKTVLERFQKASLYGWAGGSMCTVISESWELMELNKIKRKDESEEAWQARQAKAIAEINSHSLILFHGLVQAALAAGLLGLTSWKPRFVGFLGVVASAINCYMLFPALPKPAEKPAVRKEVQLEGLKNPALKAA</sequence>
<evidence type="ECO:0000256" key="4">
    <source>
        <dbReference type="ARBA" id="ARBA00023136"/>
    </source>
</evidence>
<dbReference type="eggNOG" id="KOG4186">
    <property type="taxonomic scope" value="Eukaryota"/>
</dbReference>
<keyword evidence="6" id="KW-1133">Transmembrane helix</keyword>
<proteinExistence type="inferred from homology"/>
<evidence type="ECO:0000256" key="3">
    <source>
        <dbReference type="ARBA" id="ARBA00022593"/>
    </source>
</evidence>
<comment type="subcellular location">
    <subcellularLocation>
        <location evidence="1">Peroxisome membrane</location>
        <topology evidence="1">Multi-pass membrane protein</topology>
    </subcellularLocation>
</comment>
<dbReference type="GeneID" id="17041941"/>
<dbReference type="AlphaFoldDB" id="I0YZX4"/>
<feature type="transmembrane region" description="Helical" evidence="6">
    <location>
        <begin position="201"/>
        <end position="221"/>
    </location>
</feature>
<organism evidence="7 8">
    <name type="scientific">Coccomyxa subellipsoidea (strain C-169)</name>
    <name type="common">Green microalga</name>
    <dbReference type="NCBI Taxonomy" id="574566"/>
    <lineage>
        <taxon>Eukaryota</taxon>
        <taxon>Viridiplantae</taxon>
        <taxon>Chlorophyta</taxon>
        <taxon>core chlorophytes</taxon>
        <taxon>Trebouxiophyceae</taxon>
        <taxon>Trebouxiophyceae incertae sedis</taxon>
        <taxon>Coccomyxaceae</taxon>
        <taxon>Coccomyxa</taxon>
        <taxon>Coccomyxa subellipsoidea</taxon>
    </lineage>
</organism>
<protein>
    <submittedName>
        <fullName evidence="7">Peroxisomal biogenesis factor 11</fullName>
    </submittedName>
</protein>
<feature type="transmembrane region" description="Helical" evidence="6">
    <location>
        <begin position="176"/>
        <end position="195"/>
    </location>
</feature>
<dbReference type="InterPro" id="IPR008733">
    <property type="entry name" value="PEX11"/>
</dbReference>
<evidence type="ECO:0000313" key="7">
    <source>
        <dbReference type="EMBL" id="EIE23943.1"/>
    </source>
</evidence>
<gene>
    <name evidence="7" type="ORF">COCSUDRAFT_47065</name>
</gene>
<evidence type="ECO:0000256" key="2">
    <source>
        <dbReference type="ARBA" id="ARBA00008194"/>
    </source>
</evidence>
<comment type="caution">
    <text evidence="7">The sequence shown here is derived from an EMBL/GenBank/DDBJ whole genome shotgun (WGS) entry which is preliminary data.</text>
</comment>
<dbReference type="Proteomes" id="UP000007264">
    <property type="component" value="Unassembled WGS sequence"/>
</dbReference>
<dbReference type="STRING" id="574566.I0YZX4"/>
<dbReference type="GO" id="GO:0042802">
    <property type="term" value="F:identical protein binding"/>
    <property type="evidence" value="ECO:0007669"/>
    <property type="project" value="UniProtKB-ARBA"/>
</dbReference>
<keyword evidence="6" id="KW-0812">Transmembrane</keyword>
<dbReference type="PANTHER" id="PTHR12652:SF50">
    <property type="entry name" value="PEROXIN 11"/>
    <property type="match status" value="1"/>
</dbReference>
<dbReference type="GO" id="GO:0016559">
    <property type="term" value="P:peroxisome fission"/>
    <property type="evidence" value="ECO:0007669"/>
    <property type="project" value="InterPro"/>
</dbReference>
<name>I0YZX4_COCSC</name>
<reference evidence="7 8" key="1">
    <citation type="journal article" date="2012" name="Genome Biol.">
        <title>The genome of the polar eukaryotic microalga coccomyxa subellipsoidea reveals traits of cold adaptation.</title>
        <authorList>
            <person name="Blanc G."/>
            <person name="Agarkova I."/>
            <person name="Grimwood J."/>
            <person name="Kuo A."/>
            <person name="Brueggeman A."/>
            <person name="Dunigan D."/>
            <person name="Gurnon J."/>
            <person name="Ladunga I."/>
            <person name="Lindquist E."/>
            <person name="Lucas S."/>
            <person name="Pangilinan J."/>
            <person name="Proschold T."/>
            <person name="Salamov A."/>
            <person name="Schmutz J."/>
            <person name="Weeks D."/>
            <person name="Yamada T."/>
            <person name="Claverie J.M."/>
            <person name="Grigoriev I."/>
            <person name="Van Etten J."/>
            <person name="Lomsadze A."/>
            <person name="Borodovsky M."/>
        </authorList>
    </citation>
    <scope>NUCLEOTIDE SEQUENCE [LARGE SCALE GENOMIC DNA]</scope>
    <source>
        <strain evidence="7 8">C-169</strain>
    </source>
</reference>
<dbReference type="GO" id="GO:0044375">
    <property type="term" value="P:regulation of peroxisome size"/>
    <property type="evidence" value="ECO:0007669"/>
    <property type="project" value="UniProtKB-ARBA"/>
</dbReference>
<dbReference type="PANTHER" id="PTHR12652">
    <property type="entry name" value="PEROXISOMAL BIOGENESIS FACTOR 11"/>
    <property type="match status" value="1"/>
</dbReference>
<evidence type="ECO:0000256" key="1">
    <source>
        <dbReference type="ARBA" id="ARBA00004585"/>
    </source>
</evidence>
<dbReference type="OrthoDB" id="411017at2759"/>
<evidence type="ECO:0000256" key="6">
    <source>
        <dbReference type="SAM" id="Phobius"/>
    </source>
</evidence>